<dbReference type="InParanoid" id="A0A0G4EIC8"/>
<proteinExistence type="predicted"/>
<accession>A0A0G4EIC8</accession>
<evidence type="ECO:0000313" key="2">
    <source>
        <dbReference type="Proteomes" id="UP000041254"/>
    </source>
</evidence>
<dbReference type="AlphaFoldDB" id="A0A0G4EIC8"/>
<dbReference type="VEuPathDB" id="CryptoDB:Vbra_7494"/>
<sequence>MSLRLTRSSWSMRAANHSAARAGVTSGEKKEELYFHPDEHFDEFIKDICGMEFVLCHIQDMATDTKTLDPFWKRHRAALATSMTVTLRKKAEKDRISTISLVIDKIRHNIQFLSGASGFVLFCTLKHGTPGYTLMEKYSLVGGVVAQDVEVALKGVLGDNATFKRENKEYRNKTKGTTYTMSYSDAHRSMTTQLSENDLATGKNKIAQMRKALNDEKRNYQKLWEILTDTDAGRPAAIKSIGAAYASGNFPRVPRVYMIRRSGKGELLTNFLSLRSWMP</sequence>
<gene>
    <name evidence="1" type="ORF">Vbra_7494</name>
</gene>
<dbReference type="Proteomes" id="UP000041254">
    <property type="component" value="Unassembled WGS sequence"/>
</dbReference>
<reference evidence="1 2" key="1">
    <citation type="submission" date="2014-11" db="EMBL/GenBank/DDBJ databases">
        <authorList>
            <person name="Zhu J."/>
            <person name="Qi W."/>
            <person name="Song R."/>
        </authorList>
    </citation>
    <scope>NUCLEOTIDE SEQUENCE [LARGE SCALE GENOMIC DNA]</scope>
</reference>
<dbReference type="EMBL" id="CDMY01000242">
    <property type="protein sequence ID" value="CEL95998.1"/>
    <property type="molecule type" value="Genomic_DNA"/>
</dbReference>
<keyword evidence="2" id="KW-1185">Reference proteome</keyword>
<protein>
    <submittedName>
        <fullName evidence="1">Uncharacterized protein</fullName>
    </submittedName>
</protein>
<evidence type="ECO:0000313" key="1">
    <source>
        <dbReference type="EMBL" id="CEL95998.1"/>
    </source>
</evidence>
<name>A0A0G4EIC8_VITBC</name>
<organism evidence="1 2">
    <name type="scientific">Vitrella brassicaformis (strain CCMP3155)</name>
    <dbReference type="NCBI Taxonomy" id="1169540"/>
    <lineage>
        <taxon>Eukaryota</taxon>
        <taxon>Sar</taxon>
        <taxon>Alveolata</taxon>
        <taxon>Colpodellida</taxon>
        <taxon>Vitrellaceae</taxon>
        <taxon>Vitrella</taxon>
    </lineage>
</organism>